<accession>A0A495IDY4</accession>
<comment type="caution">
    <text evidence="2">The sequence shown here is derived from an EMBL/GenBank/DDBJ whole genome shotgun (WGS) entry which is preliminary data.</text>
</comment>
<evidence type="ECO:0000313" key="2">
    <source>
        <dbReference type="EMBL" id="RKR73989.1"/>
    </source>
</evidence>
<gene>
    <name evidence="2" type="ORF">C8E83_1090</name>
</gene>
<feature type="compositionally biased region" description="Basic and acidic residues" evidence="1">
    <location>
        <begin position="1"/>
        <end position="21"/>
    </location>
</feature>
<dbReference type="Proteomes" id="UP000280008">
    <property type="component" value="Unassembled WGS sequence"/>
</dbReference>
<evidence type="ECO:0000256" key="1">
    <source>
        <dbReference type="SAM" id="MobiDB-lite"/>
    </source>
</evidence>
<protein>
    <submittedName>
        <fullName evidence="2">Uncharacterized protein</fullName>
    </submittedName>
</protein>
<dbReference type="EMBL" id="RBKS01000001">
    <property type="protein sequence ID" value="RKR73989.1"/>
    <property type="molecule type" value="Genomic_DNA"/>
</dbReference>
<dbReference type="AlphaFoldDB" id="A0A495IDY4"/>
<organism evidence="2 3">
    <name type="scientific">Frondihabitans australicus</name>
    <dbReference type="NCBI Taxonomy" id="386892"/>
    <lineage>
        <taxon>Bacteria</taxon>
        <taxon>Bacillati</taxon>
        <taxon>Actinomycetota</taxon>
        <taxon>Actinomycetes</taxon>
        <taxon>Micrococcales</taxon>
        <taxon>Microbacteriaceae</taxon>
        <taxon>Frondihabitans</taxon>
    </lineage>
</organism>
<evidence type="ECO:0000313" key="3">
    <source>
        <dbReference type="Proteomes" id="UP000280008"/>
    </source>
</evidence>
<feature type="region of interest" description="Disordered" evidence="1">
    <location>
        <begin position="1"/>
        <end position="30"/>
    </location>
</feature>
<sequence length="135" mass="14486">MRDIVADVEARPLDPSDDPRRRYAGGVSPDGDLYDPQGVVLTVVAEEVAGSDAVRILRTDAGVRIAWEGCGCGGSPECRMSWLSPGDVEILRLAGSEPEVLGRGRTPSWIDVWRGEDGRRVLFAHGDVGWGDALA</sequence>
<name>A0A495IDY4_9MICO</name>
<keyword evidence="3" id="KW-1185">Reference proteome</keyword>
<reference evidence="2 3" key="1">
    <citation type="submission" date="2018-10" db="EMBL/GenBank/DDBJ databases">
        <title>Sequencing the genomes of 1000 actinobacteria strains.</title>
        <authorList>
            <person name="Klenk H.-P."/>
        </authorList>
    </citation>
    <scope>NUCLEOTIDE SEQUENCE [LARGE SCALE GENOMIC DNA]</scope>
    <source>
        <strain evidence="2 3">DSM 17894</strain>
    </source>
</reference>
<proteinExistence type="predicted"/>